<dbReference type="SUPFAM" id="SSF51735">
    <property type="entry name" value="NAD(P)-binding Rossmann-fold domains"/>
    <property type="match status" value="1"/>
</dbReference>
<dbReference type="CDD" id="cd05233">
    <property type="entry name" value="SDR_c"/>
    <property type="match status" value="1"/>
</dbReference>
<dbReference type="EC" id="1.1.1.47" evidence="4"/>
<accession>A0ABT4MNB5</accession>
<dbReference type="GO" id="GO:0047936">
    <property type="term" value="F:glucose 1-dehydrogenase [NAD(P)+] activity"/>
    <property type="evidence" value="ECO:0007669"/>
    <property type="project" value="UniProtKB-EC"/>
</dbReference>
<keyword evidence="5" id="KW-1185">Reference proteome</keyword>
<evidence type="ECO:0000259" key="3">
    <source>
        <dbReference type="SMART" id="SM00822"/>
    </source>
</evidence>
<dbReference type="Proteomes" id="UP001067235">
    <property type="component" value="Unassembled WGS sequence"/>
</dbReference>
<dbReference type="PROSITE" id="PS00061">
    <property type="entry name" value="ADH_SHORT"/>
    <property type="match status" value="1"/>
</dbReference>
<dbReference type="PANTHER" id="PTHR24321:SF14">
    <property type="entry name" value="SHORT-CHAIN TYPE DEHYDROGENASE_REDUCTASE BLR2146-RELATED"/>
    <property type="match status" value="1"/>
</dbReference>
<evidence type="ECO:0000256" key="1">
    <source>
        <dbReference type="ARBA" id="ARBA00006484"/>
    </source>
</evidence>
<feature type="domain" description="Ketoreductase" evidence="3">
    <location>
        <begin position="7"/>
        <end position="183"/>
    </location>
</feature>
<dbReference type="InterPro" id="IPR002347">
    <property type="entry name" value="SDR_fam"/>
</dbReference>
<dbReference type="InterPro" id="IPR036291">
    <property type="entry name" value="NAD(P)-bd_dom_sf"/>
</dbReference>
<keyword evidence="2 4" id="KW-0560">Oxidoreductase</keyword>
<comment type="similarity">
    <text evidence="1">Belongs to the short-chain dehydrogenases/reductases (SDR) family.</text>
</comment>
<protein>
    <submittedName>
        <fullName evidence="4">Glucose 1-dehydrogenase</fullName>
        <ecNumber evidence="4">1.1.1.47</ecNumber>
    </submittedName>
</protein>
<dbReference type="PANTHER" id="PTHR24321">
    <property type="entry name" value="DEHYDROGENASES, SHORT CHAIN"/>
    <property type="match status" value="1"/>
</dbReference>
<dbReference type="InterPro" id="IPR020904">
    <property type="entry name" value="Sc_DH/Rdtase_CS"/>
</dbReference>
<dbReference type="RefSeq" id="WP_301568943.1">
    <property type="nucleotide sequence ID" value="NZ_JAPWIE010000001.1"/>
</dbReference>
<reference evidence="4" key="1">
    <citation type="submission" date="2022-12" db="EMBL/GenBank/DDBJ databases">
        <authorList>
            <person name="Krivoruchko A.V."/>
            <person name="Elkin A."/>
        </authorList>
    </citation>
    <scope>NUCLEOTIDE SEQUENCE</scope>
    <source>
        <strain evidence="4">IEGM 1388</strain>
    </source>
</reference>
<dbReference type="EMBL" id="JAPWIE010000001">
    <property type="protein sequence ID" value="MCZ4548492.1"/>
    <property type="molecule type" value="Genomic_DNA"/>
</dbReference>
<dbReference type="Pfam" id="PF13561">
    <property type="entry name" value="adh_short_C2"/>
    <property type="match status" value="1"/>
</dbReference>
<dbReference type="SMART" id="SM00822">
    <property type="entry name" value="PKS_KR"/>
    <property type="match status" value="1"/>
</dbReference>
<proteinExistence type="inferred from homology"/>
<evidence type="ECO:0000313" key="5">
    <source>
        <dbReference type="Proteomes" id="UP001067235"/>
    </source>
</evidence>
<gene>
    <name evidence="4" type="ORF">O4213_00760</name>
</gene>
<evidence type="ECO:0000256" key="2">
    <source>
        <dbReference type="ARBA" id="ARBA00023002"/>
    </source>
</evidence>
<organism evidence="4 5">
    <name type="scientific">Gordonia rubripertincta</name>
    <name type="common">Rhodococcus corallinus</name>
    <dbReference type="NCBI Taxonomy" id="36822"/>
    <lineage>
        <taxon>Bacteria</taxon>
        <taxon>Bacillati</taxon>
        <taxon>Actinomycetota</taxon>
        <taxon>Actinomycetes</taxon>
        <taxon>Mycobacteriales</taxon>
        <taxon>Gordoniaceae</taxon>
        <taxon>Gordonia</taxon>
    </lineage>
</organism>
<evidence type="ECO:0000313" key="4">
    <source>
        <dbReference type="EMBL" id="MCZ4548492.1"/>
    </source>
</evidence>
<dbReference type="Gene3D" id="3.40.50.720">
    <property type="entry name" value="NAD(P)-binding Rossmann-like Domain"/>
    <property type="match status" value="1"/>
</dbReference>
<dbReference type="NCBIfam" id="NF005559">
    <property type="entry name" value="PRK07231.1"/>
    <property type="match status" value="1"/>
</dbReference>
<dbReference type="PRINTS" id="PR00081">
    <property type="entry name" value="GDHRDH"/>
</dbReference>
<name>A0ABT4MNB5_GORRU</name>
<sequence length="254" mass="25629">MGSFEGKSVVVTGAGGGIGASIARRFAAQGAHVAVADIDEVAAKDLAAAIGNDAVGLAVDVRDAAAFEGVVAAAVERFGGLDVLVNNAGVAVLAPIAQMKPEDFDHMIDVNLRGVFNGFRAALPHLTDRGGGAIVNVASSAGTNGMPMIGGYAATKAAVINLTKTAAVELRPLGIRVNCVAPAFVKTALSDDLMDAFQEASGGVDAHAFFTANQGRLGVPEDVARAVIHLAEDAGDWVTGLTYVLDGGFTASPM</sequence>
<comment type="caution">
    <text evidence="4">The sequence shown here is derived from an EMBL/GenBank/DDBJ whole genome shotgun (WGS) entry which is preliminary data.</text>
</comment>
<dbReference type="PRINTS" id="PR00080">
    <property type="entry name" value="SDRFAMILY"/>
</dbReference>
<dbReference type="InterPro" id="IPR057326">
    <property type="entry name" value="KR_dom"/>
</dbReference>